<dbReference type="PROSITE" id="PS50855">
    <property type="entry name" value="COX1"/>
    <property type="match status" value="1"/>
</dbReference>
<evidence type="ECO:0000256" key="4">
    <source>
        <dbReference type="ARBA" id="ARBA00009578"/>
    </source>
</evidence>
<feature type="transmembrane region" description="Helical" evidence="10">
    <location>
        <begin position="143"/>
        <end position="168"/>
    </location>
</feature>
<evidence type="ECO:0000256" key="2">
    <source>
        <dbReference type="ARBA" id="ARBA00004141"/>
    </source>
</evidence>
<gene>
    <name evidence="12" type="primary">COX1</name>
</gene>
<accession>A0A6M5EYY3</accession>
<dbReference type="Gene3D" id="1.20.210.10">
    <property type="entry name" value="Cytochrome c oxidase-like, subunit I domain"/>
    <property type="match status" value="1"/>
</dbReference>
<keyword evidence="9" id="KW-0349">Heme</keyword>
<dbReference type="Pfam" id="PF00115">
    <property type="entry name" value="COX1"/>
    <property type="match status" value="1"/>
</dbReference>
<keyword evidence="9" id="KW-0479">Metal-binding</keyword>
<protein>
    <recommendedName>
        <fullName evidence="5 9">Cytochrome c oxidase subunit 1</fullName>
        <ecNumber evidence="9">7.1.1.9</ecNumber>
    </recommendedName>
</protein>
<dbReference type="PRINTS" id="PR01165">
    <property type="entry name" value="CYCOXIDASEI"/>
</dbReference>
<dbReference type="AlphaFoldDB" id="A0A6M5EYY3"/>
<dbReference type="GO" id="GO:0005743">
    <property type="term" value="C:mitochondrial inner membrane"/>
    <property type="evidence" value="ECO:0007669"/>
    <property type="project" value="UniProtKB-SubCell"/>
</dbReference>
<comment type="catalytic activity">
    <reaction evidence="9">
        <text>4 Fe(II)-[cytochrome c] + O2 + 8 H(+)(in) = 4 Fe(III)-[cytochrome c] + 2 H2O + 4 H(+)(out)</text>
        <dbReference type="Rhea" id="RHEA:11436"/>
        <dbReference type="Rhea" id="RHEA-COMP:10350"/>
        <dbReference type="Rhea" id="RHEA-COMP:14399"/>
        <dbReference type="ChEBI" id="CHEBI:15377"/>
        <dbReference type="ChEBI" id="CHEBI:15378"/>
        <dbReference type="ChEBI" id="CHEBI:15379"/>
        <dbReference type="ChEBI" id="CHEBI:29033"/>
        <dbReference type="ChEBI" id="CHEBI:29034"/>
        <dbReference type="EC" id="7.1.1.9"/>
    </reaction>
</comment>
<feature type="transmembrane region" description="Helical" evidence="10">
    <location>
        <begin position="376"/>
        <end position="399"/>
    </location>
</feature>
<keyword evidence="9" id="KW-0186">Copper</keyword>
<comment type="pathway">
    <text evidence="3 9">Energy metabolism; oxidative phosphorylation.</text>
</comment>
<dbReference type="GO" id="GO:0046872">
    <property type="term" value="F:metal ion binding"/>
    <property type="evidence" value="ECO:0007669"/>
    <property type="project" value="UniProtKB-KW"/>
</dbReference>
<organism evidence="12">
    <name type="scientific">Pomphorhynchus laevis</name>
    <dbReference type="NCBI Taxonomy" id="141832"/>
    <lineage>
        <taxon>Eukaryota</taxon>
        <taxon>Metazoa</taxon>
        <taxon>Spiralia</taxon>
        <taxon>Lophotrochozoa</taxon>
        <taxon>Acanthocephala</taxon>
        <taxon>Palaeacanthocephala</taxon>
        <taxon>Echinorhynchida</taxon>
        <taxon>Pomphorhynchidae</taxon>
        <taxon>Pomphorhynchus</taxon>
    </lineage>
</organism>
<keyword evidence="9" id="KW-0679">Respiratory chain</keyword>
<evidence type="ECO:0000256" key="9">
    <source>
        <dbReference type="RuleBase" id="RU000369"/>
    </source>
</evidence>
<geneLocation type="mitochondrion" evidence="12"/>
<keyword evidence="9" id="KW-0249">Electron transport</keyword>
<feature type="domain" description="Cytochrome oxidase subunit I profile" evidence="11">
    <location>
        <begin position="1"/>
        <end position="497"/>
    </location>
</feature>
<dbReference type="EC" id="7.1.1.9" evidence="9"/>
<comment type="subcellular location">
    <subcellularLocation>
        <location evidence="2">Membrane</location>
        <topology evidence="2">Multi-pass membrane protein</topology>
    </subcellularLocation>
    <subcellularLocation>
        <location evidence="9">Mitochondrion inner membrane</location>
        <topology evidence="9">Multi-pass membrane protein</topology>
    </subcellularLocation>
</comment>
<evidence type="ECO:0000256" key="3">
    <source>
        <dbReference type="ARBA" id="ARBA00004673"/>
    </source>
</evidence>
<keyword evidence="6 9" id="KW-0812">Transmembrane</keyword>
<evidence type="ECO:0000256" key="1">
    <source>
        <dbReference type="ARBA" id="ARBA00001971"/>
    </source>
</evidence>
<keyword evidence="8 9" id="KW-0472">Membrane</keyword>
<dbReference type="InterPro" id="IPR036927">
    <property type="entry name" value="Cyt_c_oxase-like_su1_sf"/>
</dbReference>
<evidence type="ECO:0000256" key="7">
    <source>
        <dbReference type="ARBA" id="ARBA00022989"/>
    </source>
</evidence>
<dbReference type="InterPro" id="IPR023616">
    <property type="entry name" value="Cyt_c_oxase-like_su1_dom"/>
</dbReference>
<feature type="transmembrane region" description="Helical" evidence="10">
    <location>
        <begin position="334"/>
        <end position="356"/>
    </location>
</feature>
<dbReference type="PROSITE" id="PS00077">
    <property type="entry name" value="COX1_CUB"/>
    <property type="match status" value="1"/>
</dbReference>
<feature type="transmembrane region" description="Helical" evidence="10">
    <location>
        <begin position="55"/>
        <end position="81"/>
    </location>
</feature>
<comment type="similarity">
    <text evidence="4 9">Belongs to the heme-copper respiratory oxidase family.</text>
</comment>
<feature type="transmembrane region" description="Helical" evidence="10">
    <location>
        <begin position="102"/>
        <end position="123"/>
    </location>
</feature>
<comment type="cofactor">
    <cofactor evidence="1">
        <name>heme</name>
        <dbReference type="ChEBI" id="CHEBI:30413"/>
    </cofactor>
</comment>
<dbReference type="UniPathway" id="UPA00705"/>
<feature type="transmembrane region" description="Helical" evidence="10">
    <location>
        <begin position="411"/>
        <end position="433"/>
    </location>
</feature>
<dbReference type="GO" id="GO:0020037">
    <property type="term" value="F:heme binding"/>
    <property type="evidence" value="ECO:0007669"/>
    <property type="project" value="InterPro"/>
</dbReference>
<evidence type="ECO:0000256" key="10">
    <source>
        <dbReference type="SAM" id="Phobius"/>
    </source>
</evidence>
<keyword evidence="9" id="KW-0408">Iron</keyword>
<reference evidence="12" key="1">
    <citation type="submission" date="2019-10" db="EMBL/GenBank/DDBJ databases">
        <title>The genome and transcriptome of the thorny-headed worm Pomphorhynchus laevis (Acanthocephala).</title>
        <authorList>
            <person name="Mauer K."/>
            <person name="Hellmann S.L."/>
            <person name="Groth M."/>
            <person name="Froebius A.C."/>
            <person name="Zischler H."/>
            <person name="Hankeln T."/>
            <person name="Herlyn H."/>
        </authorList>
    </citation>
    <scope>NUCLEOTIDE SEQUENCE</scope>
</reference>
<dbReference type="GO" id="GO:0015990">
    <property type="term" value="P:electron transport coupled proton transport"/>
    <property type="evidence" value="ECO:0007669"/>
    <property type="project" value="TreeGrafter"/>
</dbReference>
<evidence type="ECO:0000259" key="11">
    <source>
        <dbReference type="PROSITE" id="PS50855"/>
    </source>
</evidence>
<name>A0A6M5EYY3_9BILA</name>
<feature type="transmembrane region" description="Helical" evidence="10">
    <location>
        <begin position="300"/>
        <end position="322"/>
    </location>
</feature>
<dbReference type="GO" id="GO:0004129">
    <property type="term" value="F:cytochrome-c oxidase activity"/>
    <property type="evidence" value="ECO:0007669"/>
    <property type="project" value="UniProtKB-EC"/>
</dbReference>
<sequence>MLRWLMSVNHKDIGLMYVLVGVWGGLMGFSMSLLIRLELGSGGVWMGSEAVYNVLVTSHAVMMVFFLVMPVFMGGFGNWLMPVMLGLSDMALPRLNNLSLTLLLASLGIMGVSLLLGGGGAGWTMYPPLMLGDYSSGVAVDLMILSLHVVGLSSILGSINILITWVAGSSVVYSVEQAPLFVWALVTTAGLVVLTVPVLAAALTMLLMDRNLNSSFFDPCGGGSPILYQHLFWFFGHPEVYILILPGFGLVSHAVSSLGGKFEVFGYLGMVYALLSIGALGCLVWAHHMFTVGLDIDTRAYFSAASMTIAVPTGIKVFSWLASMYGLNTPLNSTGMWVLGFILMFVIGGLTGVMLANSSLDTVFHDTYFVVAHFHYVLSMGVVFSLFLGLNIWLPLFLGVGLSELWLKAHFMLVFFGVNLTFIPQFILGFMGMPRRYVDFPESYEWWNVLSSLGSILSLLGVIVYVGILYMALSGSRMVVFHYQMAPAMEWVEGSVPSHHSSIEGSLSALKQA</sequence>
<feature type="transmembrane region" description="Helical" evidence="10">
    <location>
        <begin position="180"/>
        <end position="207"/>
    </location>
</feature>
<comment type="function">
    <text evidence="9">Component of the cytochrome c oxidase, the last enzyme in the mitochondrial electron transport chain which drives oxidative phosphorylation. The respiratory chain contains 3 multisubunit complexes succinate dehydrogenase (complex II, CII), ubiquinol-cytochrome c oxidoreductase (cytochrome b-c1 complex, complex III, CIII) and cytochrome c oxidase (complex IV, CIV), that cooperate to transfer electrons derived from NADH and succinate to molecular oxygen, creating an electrochemical gradient over the inner membrane that drives transmembrane transport and the ATP synthase. Cytochrome c oxidase is the component of the respiratory chain that catalyzes the reduction of oxygen to water. Electrons originating from reduced cytochrome c in the intermembrane space (IMS) are transferred via the dinuclear copper A center (CU(A)) of subunit 2 and heme A of subunit 1 to the active site in subunit 1, a binuclear center (BNC) formed by heme A3 and copper B (CU(B)). The BNC reduces molecular oxygen to 2 water molecules using 4 electrons from cytochrome c in the IMS and 4 protons from the mitochondrial matrix.</text>
</comment>
<feature type="transmembrane region" description="Helical" evidence="10">
    <location>
        <begin position="227"/>
        <end position="252"/>
    </location>
</feature>
<feature type="transmembrane region" description="Helical" evidence="10">
    <location>
        <begin position="453"/>
        <end position="473"/>
    </location>
</feature>
<evidence type="ECO:0000256" key="5">
    <source>
        <dbReference type="ARBA" id="ARBA00015947"/>
    </source>
</evidence>
<dbReference type="GO" id="GO:0006123">
    <property type="term" value="P:mitochondrial electron transport, cytochrome c to oxygen"/>
    <property type="evidence" value="ECO:0007669"/>
    <property type="project" value="TreeGrafter"/>
</dbReference>
<feature type="transmembrane region" description="Helical" evidence="10">
    <location>
        <begin position="12"/>
        <end position="35"/>
    </location>
</feature>
<keyword evidence="9" id="KW-0813">Transport</keyword>
<dbReference type="PANTHER" id="PTHR10422">
    <property type="entry name" value="CYTOCHROME C OXIDASE SUBUNIT 1"/>
    <property type="match status" value="1"/>
</dbReference>
<dbReference type="SUPFAM" id="SSF81442">
    <property type="entry name" value="Cytochrome c oxidase subunit I-like"/>
    <property type="match status" value="1"/>
</dbReference>
<keyword evidence="7 10" id="KW-1133">Transmembrane helix</keyword>
<dbReference type="EMBL" id="MN562482">
    <property type="protein sequence ID" value="QJU04388.1"/>
    <property type="molecule type" value="Genomic_DNA"/>
</dbReference>
<evidence type="ECO:0000256" key="6">
    <source>
        <dbReference type="ARBA" id="ARBA00022692"/>
    </source>
</evidence>
<dbReference type="InterPro" id="IPR023615">
    <property type="entry name" value="Cyt_c_Oxase_su1_BS"/>
</dbReference>
<evidence type="ECO:0000256" key="8">
    <source>
        <dbReference type="ARBA" id="ARBA00023136"/>
    </source>
</evidence>
<proteinExistence type="inferred from homology"/>
<keyword evidence="9 12" id="KW-0496">Mitochondrion</keyword>
<dbReference type="InterPro" id="IPR000883">
    <property type="entry name" value="Cyt_C_Oxase_1"/>
</dbReference>
<evidence type="ECO:0000313" key="12">
    <source>
        <dbReference type="EMBL" id="QJU04388.1"/>
    </source>
</evidence>
<dbReference type="PANTHER" id="PTHR10422:SF18">
    <property type="entry name" value="CYTOCHROME C OXIDASE SUBUNIT 1"/>
    <property type="match status" value="1"/>
</dbReference>
<keyword evidence="9" id="KW-0999">Mitochondrion inner membrane</keyword>
<feature type="transmembrane region" description="Helical" evidence="10">
    <location>
        <begin position="264"/>
        <end position="288"/>
    </location>
</feature>